<sequence>MTEIRVLLTVGDIARIVTPLHPASSPLSVSATRVAEQTGLPINELPGRRFTVTTLTFEDADGFTLVNDPRV</sequence>
<organism evidence="1 2">
    <name type="scientific">Nonomuraea longicatena</name>
    <dbReference type="NCBI Taxonomy" id="83682"/>
    <lineage>
        <taxon>Bacteria</taxon>
        <taxon>Bacillati</taxon>
        <taxon>Actinomycetota</taxon>
        <taxon>Actinomycetes</taxon>
        <taxon>Streptosporangiales</taxon>
        <taxon>Streptosporangiaceae</taxon>
        <taxon>Nonomuraea</taxon>
    </lineage>
</organism>
<comment type="caution">
    <text evidence="1">The sequence shown here is derived from an EMBL/GenBank/DDBJ whole genome shotgun (WGS) entry which is preliminary data.</text>
</comment>
<proteinExistence type="predicted"/>
<accession>A0ABP3Z8L0</accession>
<protein>
    <submittedName>
        <fullName evidence="1">Uncharacterized protein</fullName>
    </submittedName>
</protein>
<evidence type="ECO:0000313" key="2">
    <source>
        <dbReference type="Proteomes" id="UP001501578"/>
    </source>
</evidence>
<evidence type="ECO:0000313" key="1">
    <source>
        <dbReference type="EMBL" id="GAA0916387.1"/>
    </source>
</evidence>
<dbReference type="Proteomes" id="UP001501578">
    <property type="component" value="Unassembled WGS sequence"/>
</dbReference>
<gene>
    <name evidence="1" type="ORF">GCM10009560_11530</name>
</gene>
<keyword evidence="2" id="KW-1185">Reference proteome</keyword>
<reference evidence="2" key="1">
    <citation type="journal article" date="2019" name="Int. J. Syst. Evol. Microbiol.">
        <title>The Global Catalogue of Microorganisms (GCM) 10K type strain sequencing project: providing services to taxonomists for standard genome sequencing and annotation.</title>
        <authorList>
            <consortium name="The Broad Institute Genomics Platform"/>
            <consortium name="The Broad Institute Genome Sequencing Center for Infectious Disease"/>
            <person name="Wu L."/>
            <person name="Ma J."/>
        </authorList>
    </citation>
    <scope>NUCLEOTIDE SEQUENCE [LARGE SCALE GENOMIC DNA]</scope>
    <source>
        <strain evidence="2">JCM 11136</strain>
    </source>
</reference>
<name>A0ABP3Z8L0_9ACTN</name>
<dbReference type="EMBL" id="BAAAHQ010000004">
    <property type="protein sequence ID" value="GAA0916387.1"/>
    <property type="molecule type" value="Genomic_DNA"/>
</dbReference>